<dbReference type="InterPro" id="IPR042094">
    <property type="entry name" value="T2SS_GspF_sf"/>
</dbReference>
<keyword evidence="3 9" id="KW-0813">Transport</keyword>
<evidence type="ECO:0000256" key="3">
    <source>
        <dbReference type="ARBA" id="ARBA00022448"/>
    </source>
</evidence>
<comment type="similarity">
    <text evidence="2 9">Belongs to the GSP F family.</text>
</comment>
<reference evidence="12 13" key="1">
    <citation type="submission" date="2017-04" db="EMBL/GenBank/DDBJ databases">
        <authorList>
            <person name="Afonso C.L."/>
            <person name="Miller P.J."/>
            <person name="Scott M.A."/>
            <person name="Spackman E."/>
            <person name="Goraichik I."/>
            <person name="Dimitrov K.M."/>
            <person name="Suarez D.L."/>
            <person name="Swayne D.E."/>
        </authorList>
    </citation>
    <scope>NUCLEOTIDE SEQUENCE [LARGE SCALE GENOMIC DNA]</scope>
    <source>
        <strain evidence="12 13">11</strain>
    </source>
</reference>
<keyword evidence="6 9" id="KW-0812">Transmembrane</keyword>
<dbReference type="OrthoDB" id="9805682at2"/>
<dbReference type="Pfam" id="PF00482">
    <property type="entry name" value="T2SSF"/>
    <property type="match status" value="2"/>
</dbReference>
<dbReference type="FunFam" id="1.20.81.30:FF:000001">
    <property type="entry name" value="Type II secretion system protein F"/>
    <property type="match status" value="2"/>
</dbReference>
<sequence length="402" mass="44755">MAQFEYVGRDRLGKARKGKVTGATRKEVVIALREKGIAVSDIVEIETSFLNQDISIGSPVKTQDFVIYLRQFSTLIEAGVSVAEATRILGQQTASKALKKALLQVEEQIRSGKPISVAAREHPKIFPPMFINLVQAGEASGDLDETLDRLATYFEKQHYTVQKVKSALTYPIAITIVAIGVVIFLLTNIVPTFASMFMQFGAELPWITKMVLAISDWMQAFWWLIILLLIGNVIGIIAVRRNPTSKYYLDHAILRVPIFGKLVQKSMIARMTRTLSSLFKSSVPILDALNIVEKVVMNEVMSRVLKESRVSLQDGKTLSGPMKEHWIFPPLVTQMIAIGEQSGSLDFMLEKIADFYEKEVDSTADALKGLIEPIMIIMLAGIVGLIVLSIIVPMFDIFNHVK</sequence>
<keyword evidence="13" id="KW-1185">Reference proteome</keyword>
<evidence type="ECO:0000313" key="12">
    <source>
        <dbReference type="EMBL" id="SMG56609.1"/>
    </source>
</evidence>
<name>A0A1X7LTZ0_9BACL</name>
<organism evidence="12 13">
    <name type="scientific">Paenibacillus aquistagni</name>
    <dbReference type="NCBI Taxonomy" id="1852522"/>
    <lineage>
        <taxon>Bacteria</taxon>
        <taxon>Bacillati</taxon>
        <taxon>Bacillota</taxon>
        <taxon>Bacilli</taxon>
        <taxon>Bacillales</taxon>
        <taxon>Paenibacillaceae</taxon>
        <taxon>Paenibacillus</taxon>
    </lineage>
</organism>
<dbReference type="InterPro" id="IPR018076">
    <property type="entry name" value="T2SS_GspF_dom"/>
</dbReference>
<dbReference type="GO" id="GO:0009306">
    <property type="term" value="P:protein secretion"/>
    <property type="evidence" value="ECO:0007669"/>
    <property type="project" value="InterPro"/>
</dbReference>
<evidence type="ECO:0000256" key="9">
    <source>
        <dbReference type="RuleBase" id="RU003923"/>
    </source>
</evidence>
<accession>A0A1X7LTZ0</accession>
<evidence type="ECO:0000256" key="2">
    <source>
        <dbReference type="ARBA" id="ARBA00005745"/>
    </source>
</evidence>
<dbReference type="GO" id="GO:0005886">
    <property type="term" value="C:plasma membrane"/>
    <property type="evidence" value="ECO:0007669"/>
    <property type="project" value="UniProtKB-SubCell"/>
</dbReference>
<feature type="domain" description="Type II secretion system protein GspF" evidence="11">
    <location>
        <begin position="272"/>
        <end position="393"/>
    </location>
</feature>
<protein>
    <submittedName>
        <fullName evidence="12">Type IV pilus assembly protein PilC</fullName>
    </submittedName>
</protein>
<evidence type="ECO:0000256" key="1">
    <source>
        <dbReference type="ARBA" id="ARBA00004429"/>
    </source>
</evidence>
<dbReference type="PRINTS" id="PR00812">
    <property type="entry name" value="BCTERIALGSPF"/>
</dbReference>
<feature type="transmembrane region" description="Helical" evidence="10">
    <location>
        <begin position="220"/>
        <end position="239"/>
    </location>
</feature>
<gene>
    <name evidence="12" type="ORF">SAMN06295960_4171</name>
</gene>
<dbReference type="RefSeq" id="WP_085497614.1">
    <property type="nucleotide sequence ID" value="NZ_FXAZ01000007.1"/>
</dbReference>
<feature type="transmembrane region" description="Helical" evidence="10">
    <location>
        <begin position="374"/>
        <end position="395"/>
    </location>
</feature>
<evidence type="ECO:0000256" key="6">
    <source>
        <dbReference type="ARBA" id="ARBA00022692"/>
    </source>
</evidence>
<keyword evidence="5" id="KW-0997">Cell inner membrane</keyword>
<evidence type="ECO:0000256" key="4">
    <source>
        <dbReference type="ARBA" id="ARBA00022475"/>
    </source>
</evidence>
<keyword evidence="4" id="KW-1003">Cell membrane</keyword>
<comment type="subcellular location">
    <subcellularLocation>
        <location evidence="1">Cell inner membrane</location>
        <topology evidence="1">Multi-pass membrane protein</topology>
    </subcellularLocation>
    <subcellularLocation>
        <location evidence="9">Cell membrane</location>
        <topology evidence="9">Multi-pass membrane protein</topology>
    </subcellularLocation>
</comment>
<dbReference type="PANTHER" id="PTHR30012:SF0">
    <property type="entry name" value="TYPE II SECRETION SYSTEM PROTEIN F-RELATED"/>
    <property type="match status" value="1"/>
</dbReference>
<keyword evidence="7 10" id="KW-1133">Transmembrane helix</keyword>
<dbReference type="AlphaFoldDB" id="A0A1X7LTZ0"/>
<dbReference type="Gene3D" id="1.20.81.30">
    <property type="entry name" value="Type II secretion system (T2SS), domain F"/>
    <property type="match status" value="2"/>
</dbReference>
<keyword evidence="8 10" id="KW-0472">Membrane</keyword>
<feature type="domain" description="Type II secretion system protein GspF" evidence="11">
    <location>
        <begin position="68"/>
        <end position="191"/>
    </location>
</feature>
<dbReference type="PANTHER" id="PTHR30012">
    <property type="entry name" value="GENERAL SECRETION PATHWAY PROTEIN"/>
    <property type="match status" value="1"/>
</dbReference>
<evidence type="ECO:0000256" key="8">
    <source>
        <dbReference type="ARBA" id="ARBA00023136"/>
    </source>
</evidence>
<dbReference type="PROSITE" id="PS00874">
    <property type="entry name" value="T2SP_F"/>
    <property type="match status" value="1"/>
</dbReference>
<feature type="transmembrane region" description="Helical" evidence="10">
    <location>
        <begin position="172"/>
        <end position="200"/>
    </location>
</feature>
<evidence type="ECO:0000256" key="7">
    <source>
        <dbReference type="ARBA" id="ARBA00022989"/>
    </source>
</evidence>
<dbReference type="InterPro" id="IPR001992">
    <property type="entry name" value="T2SS_GspF/T4SS_PilC_CS"/>
</dbReference>
<evidence type="ECO:0000259" key="11">
    <source>
        <dbReference type="Pfam" id="PF00482"/>
    </source>
</evidence>
<evidence type="ECO:0000313" key="13">
    <source>
        <dbReference type="Proteomes" id="UP000193834"/>
    </source>
</evidence>
<proteinExistence type="inferred from homology"/>
<evidence type="ECO:0000256" key="10">
    <source>
        <dbReference type="SAM" id="Phobius"/>
    </source>
</evidence>
<dbReference type="EMBL" id="FXAZ01000007">
    <property type="protein sequence ID" value="SMG56609.1"/>
    <property type="molecule type" value="Genomic_DNA"/>
</dbReference>
<dbReference type="Proteomes" id="UP000193834">
    <property type="component" value="Unassembled WGS sequence"/>
</dbReference>
<dbReference type="InterPro" id="IPR003004">
    <property type="entry name" value="GspF/PilC"/>
</dbReference>
<dbReference type="STRING" id="1852522.SAMN06295960_4171"/>
<evidence type="ECO:0000256" key="5">
    <source>
        <dbReference type="ARBA" id="ARBA00022519"/>
    </source>
</evidence>